<keyword evidence="5" id="KW-1185">Reference proteome</keyword>
<dbReference type="SUPFAM" id="SSF46689">
    <property type="entry name" value="Homeodomain-like"/>
    <property type="match status" value="2"/>
</dbReference>
<dbReference type="Pfam" id="PF12833">
    <property type="entry name" value="HTH_18"/>
    <property type="match status" value="1"/>
</dbReference>
<dbReference type="AlphaFoldDB" id="A0A1E5DYG7"/>
<dbReference type="eggNOG" id="COG3449">
    <property type="taxonomic scope" value="Bacteria"/>
</dbReference>
<sequence>MNKTEIQMEKVTAYIYENLDEDLNVEHLSRIACFSKYHFHRQFSLVTGIGVYKFIQALRLKRASYQLVFHPQMRIIDIALQAKFEHPESFARAFQKRFQQSPSEFRIKPNWMHWHQCHHTLGDSMSDLKNLPQIEVNIVHFDETMLAVKEHHGSPTLLNQSINEFITWRKSTGLSPIERYRTFGVVLANPHDTPEDQFRFDISGEVTQIIPDNEFGIVNKSISAGRCAVVRHYGSHDQLDNKIYALYRDWLPQSGASLRDAPLFFEYKNFFPEVSEHELVTDIYLPIC</sequence>
<comment type="caution">
    <text evidence="4">The sequence shown here is derived from an EMBL/GenBank/DDBJ whole genome shotgun (WGS) entry which is preliminary data.</text>
</comment>
<dbReference type="InterPro" id="IPR011256">
    <property type="entry name" value="Reg_factor_effector_dom_sf"/>
</dbReference>
<dbReference type="GO" id="GO:0003700">
    <property type="term" value="F:DNA-binding transcription factor activity"/>
    <property type="evidence" value="ECO:0007669"/>
    <property type="project" value="InterPro"/>
</dbReference>
<dbReference type="InterPro" id="IPR050908">
    <property type="entry name" value="SmbC-like"/>
</dbReference>
<dbReference type="eggNOG" id="COG2207">
    <property type="taxonomic scope" value="Bacteria"/>
</dbReference>
<dbReference type="Proteomes" id="UP000094070">
    <property type="component" value="Unassembled WGS sequence"/>
</dbReference>
<organism evidence="4 5">
    <name type="scientific">Vibrio rumoiensis 1S-45</name>
    <dbReference type="NCBI Taxonomy" id="1188252"/>
    <lineage>
        <taxon>Bacteria</taxon>
        <taxon>Pseudomonadati</taxon>
        <taxon>Pseudomonadota</taxon>
        <taxon>Gammaproteobacteria</taxon>
        <taxon>Vibrionales</taxon>
        <taxon>Vibrionaceae</taxon>
        <taxon>Vibrio</taxon>
    </lineage>
</organism>
<dbReference type="InterPro" id="IPR029442">
    <property type="entry name" value="GyrI-like"/>
</dbReference>
<keyword evidence="2" id="KW-0804">Transcription</keyword>
<dbReference type="InterPro" id="IPR009057">
    <property type="entry name" value="Homeodomain-like_sf"/>
</dbReference>
<dbReference type="EMBL" id="AJYK02000114">
    <property type="protein sequence ID" value="OEF22654.1"/>
    <property type="molecule type" value="Genomic_DNA"/>
</dbReference>
<keyword evidence="1" id="KW-0805">Transcription regulation</keyword>
<dbReference type="PANTHER" id="PTHR40055">
    <property type="entry name" value="TRANSCRIPTIONAL REGULATOR YGIV-RELATED"/>
    <property type="match status" value="1"/>
</dbReference>
<dbReference type="Gene3D" id="1.10.10.60">
    <property type="entry name" value="Homeodomain-like"/>
    <property type="match status" value="2"/>
</dbReference>
<proteinExistence type="predicted"/>
<evidence type="ECO:0000313" key="5">
    <source>
        <dbReference type="Proteomes" id="UP000094070"/>
    </source>
</evidence>
<dbReference type="Pfam" id="PF06445">
    <property type="entry name" value="GyrI-like"/>
    <property type="match status" value="1"/>
</dbReference>
<name>A0A1E5DYG7_9VIBR</name>
<dbReference type="SMART" id="SM00342">
    <property type="entry name" value="HTH_ARAC"/>
    <property type="match status" value="1"/>
</dbReference>
<dbReference type="Gene3D" id="3.20.80.10">
    <property type="entry name" value="Regulatory factor, effector binding domain"/>
    <property type="match status" value="1"/>
</dbReference>
<dbReference type="InterPro" id="IPR010499">
    <property type="entry name" value="AraC_E-bd"/>
</dbReference>
<dbReference type="OrthoDB" id="282744at2"/>
<dbReference type="GO" id="GO:0043565">
    <property type="term" value="F:sequence-specific DNA binding"/>
    <property type="evidence" value="ECO:0007669"/>
    <property type="project" value="InterPro"/>
</dbReference>
<gene>
    <name evidence="4" type="ORF">A1QC_03080</name>
</gene>
<evidence type="ECO:0000259" key="3">
    <source>
        <dbReference type="PROSITE" id="PS01124"/>
    </source>
</evidence>
<dbReference type="SUPFAM" id="SSF55136">
    <property type="entry name" value="Probable bacterial effector-binding domain"/>
    <property type="match status" value="1"/>
</dbReference>
<dbReference type="InterPro" id="IPR018060">
    <property type="entry name" value="HTH_AraC"/>
</dbReference>
<protein>
    <submittedName>
        <fullName evidence="4">AraC family transcriptional regulator</fullName>
    </submittedName>
</protein>
<evidence type="ECO:0000256" key="1">
    <source>
        <dbReference type="ARBA" id="ARBA00023015"/>
    </source>
</evidence>
<dbReference type="STRING" id="1188252.A1QC_03080"/>
<dbReference type="PROSITE" id="PS01124">
    <property type="entry name" value="HTH_ARAC_FAMILY_2"/>
    <property type="match status" value="1"/>
</dbReference>
<dbReference type="SMART" id="SM00871">
    <property type="entry name" value="AraC_E_bind"/>
    <property type="match status" value="1"/>
</dbReference>
<accession>A0A1E5DYG7</accession>
<dbReference type="PANTHER" id="PTHR40055:SF1">
    <property type="entry name" value="TRANSCRIPTIONAL REGULATOR YGIV-RELATED"/>
    <property type="match status" value="1"/>
</dbReference>
<evidence type="ECO:0000313" key="4">
    <source>
        <dbReference type="EMBL" id="OEF22654.1"/>
    </source>
</evidence>
<dbReference type="RefSeq" id="WP_017024815.1">
    <property type="nucleotide sequence ID" value="NZ_AJYK02000114.1"/>
</dbReference>
<evidence type="ECO:0000256" key="2">
    <source>
        <dbReference type="ARBA" id="ARBA00023163"/>
    </source>
</evidence>
<feature type="domain" description="HTH araC/xylS-type" evidence="3">
    <location>
        <begin position="9"/>
        <end position="108"/>
    </location>
</feature>
<reference evidence="4 5" key="1">
    <citation type="journal article" date="2012" name="Science">
        <title>Ecological populations of bacteria act as socially cohesive units of antibiotic production and resistance.</title>
        <authorList>
            <person name="Cordero O.X."/>
            <person name="Wildschutte H."/>
            <person name="Kirkup B."/>
            <person name="Proehl S."/>
            <person name="Ngo L."/>
            <person name="Hussain F."/>
            <person name="Le Roux F."/>
            <person name="Mincer T."/>
            <person name="Polz M.F."/>
        </authorList>
    </citation>
    <scope>NUCLEOTIDE SEQUENCE [LARGE SCALE GENOMIC DNA]</scope>
    <source>
        <strain evidence="4 5">1S-45</strain>
    </source>
</reference>